<keyword evidence="1" id="KW-0812">Transmembrane</keyword>
<dbReference type="Pfam" id="PF14258">
    <property type="entry name" value="DUF4350"/>
    <property type="match status" value="1"/>
</dbReference>
<keyword evidence="1" id="KW-1133">Transmembrane helix</keyword>
<evidence type="ECO:0000313" key="3">
    <source>
        <dbReference type="EMBL" id="QSE98308.1"/>
    </source>
</evidence>
<proteinExistence type="predicted"/>
<sequence length="391" mass="45214">MWSKYKYYIVSGIALVLIGVLESIKPKEVVWLESYSRYDKIPYGNFVLFNELESIFSESIVSSSESLSQTLDDAQQKTNLIIINNSFQPAEVELEALLEFVNNGNQVLIASRTISQALLDTLNLSIENSFDDEIQTSYIFYLKDDSTRYTAPNQSMFFRSYFANSDEGNYLGFNSDDQPNFAFSTFGKGKIYLHLTPNVFSNVFMLADENHHYISQVLSYLPDQHTIWDEYYKVRKNYISKTPFQHILTTEGLQQALYLLLLGTLLYIIFASKRKQRIIPVLPTKANTTVEFVETIGQLYYNESDHKDIGMKRIDYFLAEVREKYRLDTEVLDDTFAKHLSNSSGVPFEDVSLLVTNFKVIRAVANVLDERIIEQEKLIENFYKKARSYGK</sequence>
<dbReference type="InterPro" id="IPR025646">
    <property type="entry name" value="DUF4350"/>
</dbReference>
<feature type="transmembrane region" description="Helical" evidence="1">
    <location>
        <begin position="252"/>
        <end position="270"/>
    </location>
</feature>
<dbReference type="EMBL" id="CP070608">
    <property type="protein sequence ID" value="QSE98308.1"/>
    <property type="molecule type" value="Genomic_DNA"/>
</dbReference>
<dbReference type="KEGG" id="fuv:JR347_04310"/>
<feature type="domain" description="DUF4350" evidence="2">
    <location>
        <begin position="67"/>
        <end position="218"/>
    </location>
</feature>
<dbReference type="Proteomes" id="UP000662783">
    <property type="component" value="Chromosome"/>
</dbReference>
<dbReference type="RefSeq" id="WP_205722823.1">
    <property type="nucleotide sequence ID" value="NZ_CP070608.1"/>
</dbReference>
<reference evidence="3" key="1">
    <citation type="submission" date="2021-02" db="EMBL/GenBank/DDBJ databases">
        <title>Fulvivirga sp. S481 isolated from sea water.</title>
        <authorList>
            <person name="Bae S.S."/>
            <person name="Baek K."/>
        </authorList>
    </citation>
    <scope>NUCLEOTIDE SEQUENCE</scope>
    <source>
        <strain evidence="3">S481</strain>
    </source>
</reference>
<protein>
    <submittedName>
        <fullName evidence="3">DUF4350 domain-containing protein</fullName>
    </submittedName>
</protein>
<keyword evidence="1" id="KW-0472">Membrane</keyword>
<evidence type="ECO:0000256" key="1">
    <source>
        <dbReference type="SAM" id="Phobius"/>
    </source>
</evidence>
<evidence type="ECO:0000259" key="2">
    <source>
        <dbReference type="Pfam" id="PF14258"/>
    </source>
</evidence>
<accession>A0A974WGW9</accession>
<organism evidence="3 4">
    <name type="scientific">Fulvivirga lutea</name>
    <dbReference type="NCBI Taxonomy" id="2810512"/>
    <lineage>
        <taxon>Bacteria</taxon>
        <taxon>Pseudomonadati</taxon>
        <taxon>Bacteroidota</taxon>
        <taxon>Cytophagia</taxon>
        <taxon>Cytophagales</taxon>
        <taxon>Fulvivirgaceae</taxon>
        <taxon>Fulvivirga</taxon>
    </lineage>
</organism>
<gene>
    <name evidence="3" type="ORF">JR347_04310</name>
</gene>
<evidence type="ECO:0000313" key="4">
    <source>
        <dbReference type="Proteomes" id="UP000662783"/>
    </source>
</evidence>
<name>A0A974WGW9_9BACT</name>
<dbReference type="AlphaFoldDB" id="A0A974WGW9"/>
<keyword evidence="4" id="KW-1185">Reference proteome</keyword>